<name>A0A1H0Z4D1_STREI</name>
<dbReference type="Gene3D" id="2.160.20.10">
    <property type="entry name" value="Single-stranded right-handed beta-helix, Pectin lyase-like"/>
    <property type="match status" value="1"/>
</dbReference>
<feature type="domain" description="Right handed beta helix" evidence="2">
    <location>
        <begin position="305"/>
        <end position="437"/>
    </location>
</feature>
<accession>A0A1H0Z4D1</accession>
<dbReference type="AlphaFoldDB" id="A0A1H0Z4D1"/>
<dbReference type="OrthoDB" id="8660908at2"/>
<dbReference type="SUPFAM" id="SSF51126">
    <property type="entry name" value="Pectin lyase-like"/>
    <property type="match status" value="1"/>
</dbReference>
<dbReference type="InterPro" id="IPR011050">
    <property type="entry name" value="Pectin_lyase_fold/virulence"/>
</dbReference>
<evidence type="ECO:0000256" key="1">
    <source>
        <dbReference type="SAM" id="MobiDB-lite"/>
    </source>
</evidence>
<dbReference type="InterPro" id="IPR012334">
    <property type="entry name" value="Pectin_lyas_fold"/>
</dbReference>
<dbReference type="SMART" id="SM00710">
    <property type="entry name" value="PbH1"/>
    <property type="match status" value="5"/>
</dbReference>
<dbReference type="InterPro" id="IPR039448">
    <property type="entry name" value="Beta_helix"/>
</dbReference>
<dbReference type="EMBL" id="FNKE01000001">
    <property type="protein sequence ID" value="SDQ22263.1"/>
    <property type="molecule type" value="Genomic_DNA"/>
</dbReference>
<organism evidence="3 4">
    <name type="scientific">Streptococcus equinus</name>
    <name type="common">Streptococcus bovis</name>
    <dbReference type="NCBI Taxonomy" id="1335"/>
    <lineage>
        <taxon>Bacteria</taxon>
        <taxon>Bacillati</taxon>
        <taxon>Bacillota</taxon>
        <taxon>Bacilli</taxon>
        <taxon>Lactobacillales</taxon>
        <taxon>Streptococcaceae</taxon>
        <taxon>Streptococcus</taxon>
    </lineage>
</organism>
<proteinExistence type="predicted"/>
<feature type="compositionally biased region" description="Low complexity" evidence="1">
    <location>
        <begin position="184"/>
        <end position="209"/>
    </location>
</feature>
<reference evidence="3 4" key="1">
    <citation type="submission" date="2016-10" db="EMBL/GenBank/DDBJ databases">
        <authorList>
            <person name="de Groot N.N."/>
        </authorList>
    </citation>
    <scope>NUCLEOTIDE SEQUENCE [LARGE SCALE GENOMIC DNA]</scope>
    <source>
        <strain evidence="3 4">Sb05</strain>
    </source>
</reference>
<dbReference type="InterPro" id="IPR006626">
    <property type="entry name" value="PbH1"/>
</dbReference>
<evidence type="ECO:0000313" key="4">
    <source>
        <dbReference type="Proteomes" id="UP000182870"/>
    </source>
</evidence>
<dbReference type="RefSeq" id="WP_074560708.1">
    <property type="nucleotide sequence ID" value="NZ_FNKE01000001.1"/>
</dbReference>
<sequence length="633" mass="67162">MRNFKQHFLSLGFGLLIALASLLSNLGPGPVIVKADSSVAWNFSDSSFKDLGQLSSEKTIDGLTFLANEESPLSIKAEEAKVSESNYSSALQLNATGSQDKASLKFSVSDNDVIKVVLKSASQTDESHLVLADSQGQDLTNLTAGAQASEETYTYSGEAGELYLYAKDADLDLFSIQVEATSSDDAVSESQSSEAASSSSETSDVDLSQTESADESLISSSLAASNGATVSTYNDLRSAISKAEKAGGGKVYVKGNKIACDGQIALSKANANVQIIGVQNADGSYPELDFSNFMAKYIGKASSDAAVGVRISGSNYTLQNLIIEHAPDNGIQIKGKTAGNNKVSNCIVRYNNDAGLQVTAGAYRNTIEAVYSYRNCDVYTRGGNADGFAPKLGAGSGNTFTYCYAWDNSDDGWDSFDKAGDVTPDITYTNCAVWNNGNPDVFTGKYDFDHKKALDENLHLVQLIKAKDGSFASNYVKGKFALPTGNFIKTDAGTISLSAWTGNSFDGNPNGFKLGSVNSKSSVTRKLSYCLAFDEAKKGFDNNNSSVTAYLDHCVAFDNGYNYYIQPLTIKGWSAVQGFAGKSGDKLPNGRSVTTPSSGSQSAIRKSVENTKNSIIASCQANKIPGKVGFNIY</sequence>
<protein>
    <submittedName>
        <fullName evidence="3">Right handed beta helix region</fullName>
    </submittedName>
</protein>
<feature type="region of interest" description="Disordered" evidence="1">
    <location>
        <begin position="184"/>
        <end position="211"/>
    </location>
</feature>
<dbReference type="Pfam" id="PF13229">
    <property type="entry name" value="Beta_helix"/>
    <property type="match status" value="1"/>
</dbReference>
<gene>
    <name evidence="3" type="ORF">SAMN05216392_1035</name>
</gene>
<dbReference type="Proteomes" id="UP000182870">
    <property type="component" value="Unassembled WGS sequence"/>
</dbReference>
<evidence type="ECO:0000313" key="3">
    <source>
        <dbReference type="EMBL" id="SDQ22263.1"/>
    </source>
</evidence>
<evidence type="ECO:0000259" key="2">
    <source>
        <dbReference type="Pfam" id="PF13229"/>
    </source>
</evidence>